<sequence length="52" mass="5567">MASVRNGFAAELRGSLVGGRLLDVEFILASPSVGFAEFIAGDADPDRRFVRL</sequence>
<evidence type="ECO:0000313" key="2">
    <source>
        <dbReference type="Proteomes" id="UP000730482"/>
    </source>
</evidence>
<protein>
    <submittedName>
        <fullName evidence="1">Uncharacterized protein</fullName>
    </submittedName>
</protein>
<dbReference type="Proteomes" id="UP000730482">
    <property type="component" value="Unassembled WGS sequence"/>
</dbReference>
<gene>
    <name evidence="1" type="ORF">KGQ19_06350</name>
</gene>
<dbReference type="RefSeq" id="WP_212008130.1">
    <property type="nucleotide sequence ID" value="NZ_JAAFYZ010000014.1"/>
</dbReference>
<proteinExistence type="predicted"/>
<accession>A0ABS5KJB8</accession>
<name>A0ABS5KJB8_9ACTN</name>
<comment type="caution">
    <text evidence="1">The sequence shown here is derived from an EMBL/GenBank/DDBJ whole genome shotgun (WGS) entry which is preliminary data.</text>
</comment>
<reference evidence="1 2" key="1">
    <citation type="submission" date="2020-02" db="EMBL/GenBank/DDBJ databases">
        <title>Acidophilic actinobacteria isolated from forest soil.</title>
        <authorList>
            <person name="Golinska P."/>
        </authorList>
    </citation>
    <scope>NUCLEOTIDE SEQUENCE [LARGE SCALE GENOMIC DNA]</scope>
    <source>
        <strain evidence="1 2">NL8</strain>
    </source>
</reference>
<evidence type="ECO:0000313" key="1">
    <source>
        <dbReference type="EMBL" id="MBS2546482.1"/>
    </source>
</evidence>
<dbReference type="EMBL" id="JAAFYZ010000014">
    <property type="protein sequence ID" value="MBS2546482.1"/>
    <property type="molecule type" value="Genomic_DNA"/>
</dbReference>
<keyword evidence="2" id="KW-1185">Reference proteome</keyword>
<organism evidence="1 2">
    <name type="scientific">Catenulispora pinistramenti</name>
    <dbReference type="NCBI Taxonomy" id="2705254"/>
    <lineage>
        <taxon>Bacteria</taxon>
        <taxon>Bacillati</taxon>
        <taxon>Actinomycetota</taxon>
        <taxon>Actinomycetes</taxon>
        <taxon>Catenulisporales</taxon>
        <taxon>Catenulisporaceae</taxon>
        <taxon>Catenulispora</taxon>
    </lineage>
</organism>